<evidence type="ECO:0000313" key="1">
    <source>
        <dbReference type="EMBL" id="ETD67555.1"/>
    </source>
</evidence>
<proteinExistence type="predicted"/>
<name>V8FTU7_9BURK</name>
<gene>
    <name evidence="1" type="ORF">V757_11235</name>
</gene>
<organism evidence="1 2">
    <name type="scientific">Pelistega indica</name>
    <dbReference type="NCBI Taxonomy" id="1414851"/>
    <lineage>
        <taxon>Bacteria</taxon>
        <taxon>Pseudomonadati</taxon>
        <taxon>Pseudomonadota</taxon>
        <taxon>Betaproteobacteria</taxon>
        <taxon>Burkholderiales</taxon>
        <taxon>Alcaligenaceae</taxon>
        <taxon>Pelistega</taxon>
    </lineage>
</organism>
<keyword evidence="2" id="KW-1185">Reference proteome</keyword>
<comment type="caution">
    <text evidence="1">The sequence shown here is derived from an EMBL/GenBank/DDBJ whole genome shotgun (WGS) entry which is preliminary data.</text>
</comment>
<dbReference type="Proteomes" id="UP000018766">
    <property type="component" value="Unassembled WGS sequence"/>
</dbReference>
<dbReference type="RefSeq" id="WP_023952813.1">
    <property type="nucleotide sequence ID" value="NZ_AYSV01000118.1"/>
</dbReference>
<protein>
    <submittedName>
        <fullName evidence="1">Uncharacterized protein</fullName>
    </submittedName>
</protein>
<dbReference type="AlphaFoldDB" id="V8FTU7"/>
<accession>V8FTU7</accession>
<evidence type="ECO:0000313" key="2">
    <source>
        <dbReference type="Proteomes" id="UP000018766"/>
    </source>
</evidence>
<dbReference type="EMBL" id="AYSV01000118">
    <property type="protein sequence ID" value="ETD67555.1"/>
    <property type="molecule type" value="Genomic_DNA"/>
</dbReference>
<dbReference type="OrthoDB" id="9175801at2"/>
<reference evidence="1 2" key="1">
    <citation type="submission" date="2013-11" db="EMBL/GenBank/DDBJ databases">
        <title>Genomic analysis of Pelistega sp. HM-7.</title>
        <authorList>
            <person name="Kumbhare S.V."/>
            <person name="Shetty S.A."/>
            <person name="Sharma O."/>
            <person name="Dhotre D.P."/>
        </authorList>
    </citation>
    <scope>NUCLEOTIDE SEQUENCE [LARGE SCALE GENOMIC DNA]</scope>
    <source>
        <strain evidence="1 2">HM-7</strain>
    </source>
</reference>
<sequence length="332" mass="34775">MGLLSSIVGAVTGAASGGGSGGGCGVDGESYIEASDLASKAMTAVALINTAAATSIAVKQLTLANKYYALAKEARDYWNSTFKPHEVKMMDEAGNAPLYTPQFDVTAGRWLASTKQQFKKSIDTIGIHASRYCTGLTQTLMRDAMVAKAMAEGDTINLAYRYEEGRKQIFDEIRWTRRHQALAMGRDMLSQSAGYMQQANASYGTLRDWTTGNANGAYQQWWAMNSVQNNPYTSGQMGQGDNRSQRLSDSINAGASGANRMTVMSGVNLGTGAIYGALGSSAVNNFTSAGATNTIYSGAGTPFNIAGSSVAPGSPNGALPYNATVGFGGTAT</sequence>